<dbReference type="Pfam" id="PF02301">
    <property type="entry name" value="HORMA"/>
    <property type="match status" value="1"/>
</dbReference>
<sequence>MKVTKNNPMFNTTHPQAKMHQNALQDMSKSIEEKKIKQFCFALCENSDPNNTAEALQFNFDYDAAAMDVLLPNATNVRVTTKWDFAVDLCEVLKRLVLKHLS</sequence>
<dbReference type="WBParaSite" id="PSU_v2.g11464.t1">
    <property type="protein sequence ID" value="PSU_v2.g11464.t1"/>
    <property type="gene ID" value="PSU_v2.g11464"/>
</dbReference>
<keyword evidence="3" id="KW-1185">Reference proteome</keyword>
<dbReference type="Gene3D" id="3.30.900.10">
    <property type="entry name" value="HORMA domain"/>
    <property type="match status" value="1"/>
</dbReference>
<accession>A0A914XW52</accession>
<dbReference type="InterPro" id="IPR036570">
    <property type="entry name" value="HORMA_dom_sf"/>
</dbReference>
<organism evidence="3 4">
    <name type="scientific">Panagrolaimus superbus</name>
    <dbReference type="NCBI Taxonomy" id="310955"/>
    <lineage>
        <taxon>Eukaryota</taxon>
        <taxon>Metazoa</taxon>
        <taxon>Ecdysozoa</taxon>
        <taxon>Nematoda</taxon>
        <taxon>Chromadorea</taxon>
        <taxon>Rhabditida</taxon>
        <taxon>Tylenchina</taxon>
        <taxon>Panagrolaimomorpha</taxon>
        <taxon>Panagrolaimoidea</taxon>
        <taxon>Panagrolaimidae</taxon>
        <taxon>Panagrolaimus</taxon>
    </lineage>
</organism>
<dbReference type="InterPro" id="IPR003511">
    <property type="entry name" value="HORMA_dom"/>
</dbReference>
<dbReference type="Proteomes" id="UP000887577">
    <property type="component" value="Unplaced"/>
</dbReference>
<protein>
    <recommendedName>
        <fullName evidence="2">HORMA domain-containing protein</fullName>
    </recommendedName>
</protein>
<evidence type="ECO:0000259" key="2">
    <source>
        <dbReference type="Pfam" id="PF02301"/>
    </source>
</evidence>
<proteinExistence type="predicted"/>
<feature type="domain" description="HORMA" evidence="2">
    <location>
        <begin position="12"/>
        <end position="76"/>
    </location>
</feature>
<feature type="compositionally biased region" description="Polar residues" evidence="1">
    <location>
        <begin position="1"/>
        <end position="15"/>
    </location>
</feature>
<evidence type="ECO:0000313" key="4">
    <source>
        <dbReference type="WBParaSite" id="PSU_v2.g11464.t1"/>
    </source>
</evidence>
<dbReference type="AlphaFoldDB" id="A0A914XW52"/>
<name>A0A914XW52_9BILA</name>
<evidence type="ECO:0000256" key="1">
    <source>
        <dbReference type="SAM" id="MobiDB-lite"/>
    </source>
</evidence>
<reference evidence="4" key="1">
    <citation type="submission" date="2022-11" db="UniProtKB">
        <authorList>
            <consortium name="WormBaseParasite"/>
        </authorList>
    </citation>
    <scope>IDENTIFICATION</scope>
</reference>
<evidence type="ECO:0000313" key="3">
    <source>
        <dbReference type="Proteomes" id="UP000887577"/>
    </source>
</evidence>
<feature type="region of interest" description="Disordered" evidence="1">
    <location>
        <begin position="1"/>
        <end position="24"/>
    </location>
</feature>